<dbReference type="SMART" id="SM00769">
    <property type="entry name" value="WHy"/>
    <property type="match status" value="1"/>
</dbReference>
<dbReference type="InterPro" id="IPR004864">
    <property type="entry name" value="LEA_2"/>
</dbReference>
<keyword evidence="1" id="KW-0472">Membrane</keyword>
<name>A0A8J7Z272_9ARCH</name>
<feature type="transmembrane region" description="Helical" evidence="1">
    <location>
        <begin position="6"/>
        <end position="26"/>
    </location>
</feature>
<accession>A0A8J7Z272</accession>
<dbReference type="AlphaFoldDB" id="A0A8J7Z272"/>
<dbReference type="InterPro" id="IPR013990">
    <property type="entry name" value="WHy-dom"/>
</dbReference>
<proteinExistence type="predicted"/>
<dbReference type="SUPFAM" id="SSF117070">
    <property type="entry name" value="LEA14-like"/>
    <property type="match status" value="1"/>
</dbReference>
<reference evidence="4" key="1">
    <citation type="submission" date="2019-11" db="EMBL/GenBank/DDBJ databases">
        <title>Lipid analysis of CO2-rich subsurface aquifers suggests an autotrophy-based deep biosphere with lysolipids enriched in CPR bacteria.</title>
        <authorList>
            <person name="Probst A.J."/>
            <person name="Elling F.J."/>
            <person name="Castelle C.J."/>
            <person name="Zhu Q."/>
            <person name="Elvert M."/>
            <person name="Birarda G."/>
            <person name="Holman H.-Y."/>
            <person name="Lane K.R."/>
            <person name="Ladd B."/>
            <person name="Ryan M.C."/>
            <person name="Woyke T."/>
            <person name="Hinrichs K.-U."/>
            <person name="Banfield J.F."/>
        </authorList>
    </citation>
    <scope>NUCLEOTIDE SEQUENCE</scope>
    <source>
        <strain evidence="3">CG_2015-01_33_1645</strain>
        <strain evidence="4">CG_2015-04_33_537</strain>
    </source>
</reference>
<evidence type="ECO:0000313" key="4">
    <source>
        <dbReference type="EMBL" id="NCS91633.1"/>
    </source>
</evidence>
<protein>
    <recommendedName>
        <fullName evidence="2">Water stress and hypersensitive response domain-containing protein</fullName>
    </recommendedName>
</protein>
<feature type="domain" description="Water stress and hypersensitive response" evidence="2">
    <location>
        <begin position="40"/>
        <end position="161"/>
    </location>
</feature>
<evidence type="ECO:0000313" key="5">
    <source>
        <dbReference type="Proteomes" id="UP000738826"/>
    </source>
</evidence>
<comment type="caution">
    <text evidence="4">The sequence shown here is derived from an EMBL/GenBank/DDBJ whole genome shotgun (WGS) entry which is preliminary data.</text>
</comment>
<keyword evidence="1" id="KW-1133">Transmembrane helix</keyword>
<organism evidence="4 5">
    <name type="scientific">Candidatus Altarchaeum hamiconexum</name>
    <dbReference type="NCBI Taxonomy" id="1803513"/>
    <lineage>
        <taxon>Archaea</taxon>
        <taxon>Candidatus Altarchaeota</taxon>
        <taxon>Candidatus Altiarchaeia</taxon>
        <taxon>Candidatus Altarchaeales</taxon>
        <taxon>Candidatus Altarchaeaceae</taxon>
        <taxon>Candidatus Altarchaeum</taxon>
    </lineage>
</organism>
<sequence length="179" mass="20377">MKTKTIAGIVILAILVVLVIAGLYFFSQIQEKVAFQNVEIDFEGVEIKDIDSQHITLNLNLRCYNPNKIPVTLDGADYEIYLQEIYVGNGSISERLTIPPDETKILISEVKVRYENLNQLLNIANEIIKRGGKVNITIKGNAYADFIGRISFPFKVEKEINLSREIVEKIKDLKNFKIF</sequence>
<dbReference type="Gene3D" id="2.60.40.1820">
    <property type="match status" value="1"/>
</dbReference>
<evidence type="ECO:0000259" key="2">
    <source>
        <dbReference type="SMART" id="SM00769"/>
    </source>
</evidence>
<keyword evidence="1" id="KW-0812">Transmembrane</keyword>
<evidence type="ECO:0000313" key="3">
    <source>
        <dbReference type="EMBL" id="NCN64838.1"/>
    </source>
</evidence>
<gene>
    <name evidence="4" type="ORF">GW779_04385</name>
    <name evidence="3" type="ORF">GW910_02005</name>
</gene>
<dbReference type="Proteomes" id="UP000768163">
    <property type="component" value="Unassembled WGS sequence"/>
</dbReference>
<dbReference type="EMBL" id="JAACQH010000094">
    <property type="protein sequence ID" value="NCS91633.1"/>
    <property type="molecule type" value="Genomic_DNA"/>
</dbReference>
<dbReference type="EMBL" id="JAACVF010000046">
    <property type="protein sequence ID" value="NCN64838.1"/>
    <property type="molecule type" value="Genomic_DNA"/>
</dbReference>
<dbReference type="Pfam" id="PF03168">
    <property type="entry name" value="LEA_2"/>
    <property type="match status" value="1"/>
</dbReference>
<evidence type="ECO:0000256" key="1">
    <source>
        <dbReference type="SAM" id="Phobius"/>
    </source>
</evidence>
<dbReference type="GO" id="GO:0009269">
    <property type="term" value="P:response to desiccation"/>
    <property type="evidence" value="ECO:0007669"/>
    <property type="project" value="InterPro"/>
</dbReference>
<dbReference type="Proteomes" id="UP000738826">
    <property type="component" value="Unassembled WGS sequence"/>
</dbReference>